<feature type="transmembrane region" description="Helical" evidence="1">
    <location>
        <begin position="6"/>
        <end position="26"/>
    </location>
</feature>
<dbReference type="AlphaFoldDB" id="A0A161QX41"/>
<accession>A0A161QX41</accession>
<dbReference type="EMBL" id="LJKA01000081">
    <property type="protein sequence ID" value="KZD26749.1"/>
    <property type="molecule type" value="Genomic_DNA"/>
</dbReference>
<evidence type="ECO:0000313" key="2">
    <source>
        <dbReference type="EMBL" id="KZD26749.1"/>
    </source>
</evidence>
<evidence type="ECO:0000256" key="1">
    <source>
        <dbReference type="SAM" id="Phobius"/>
    </source>
</evidence>
<evidence type="ECO:0000313" key="3">
    <source>
        <dbReference type="Proteomes" id="UP000076501"/>
    </source>
</evidence>
<sequence>MEFKENTVFLLNHNTVTVYFLIFIFIKKETKYNYYFVS</sequence>
<proteinExistence type="predicted"/>
<keyword evidence="1" id="KW-1133">Transmembrane helix</keyword>
<gene>
    <name evidence="2" type="ORF">B4082_5734</name>
</gene>
<dbReference type="PATRIC" id="fig|1396.539.peg.6074"/>
<organism evidence="2 3">
    <name type="scientific">Bacillus cereus</name>
    <dbReference type="NCBI Taxonomy" id="1396"/>
    <lineage>
        <taxon>Bacteria</taxon>
        <taxon>Bacillati</taxon>
        <taxon>Bacillota</taxon>
        <taxon>Bacilli</taxon>
        <taxon>Bacillales</taxon>
        <taxon>Bacillaceae</taxon>
        <taxon>Bacillus</taxon>
        <taxon>Bacillus cereus group</taxon>
    </lineage>
</organism>
<reference evidence="2 3" key="1">
    <citation type="submission" date="2015-09" db="EMBL/GenBank/DDBJ databases">
        <title>Bacillus cereus food isolates.</title>
        <authorList>
            <person name="Boekhorst J."/>
        </authorList>
    </citation>
    <scope>NUCLEOTIDE SEQUENCE [LARGE SCALE GENOMIC DNA]</scope>
    <source>
        <strain evidence="2 3">B4082</strain>
    </source>
</reference>
<name>A0A161QX41_BACCE</name>
<keyword evidence="1" id="KW-0472">Membrane</keyword>
<comment type="caution">
    <text evidence="2">The sequence shown here is derived from an EMBL/GenBank/DDBJ whole genome shotgun (WGS) entry which is preliminary data.</text>
</comment>
<dbReference type="Proteomes" id="UP000076501">
    <property type="component" value="Unassembled WGS sequence"/>
</dbReference>
<protein>
    <submittedName>
        <fullName evidence="2">Uncharacterized protein</fullName>
    </submittedName>
</protein>
<keyword evidence="1" id="KW-0812">Transmembrane</keyword>